<gene>
    <name evidence="1" type="ORF">SAMN04488035_0192</name>
</gene>
<organism evidence="1 2">
    <name type="scientific">Flavimobilis marinus</name>
    <dbReference type="NCBI Taxonomy" id="285351"/>
    <lineage>
        <taxon>Bacteria</taxon>
        <taxon>Bacillati</taxon>
        <taxon>Actinomycetota</taxon>
        <taxon>Actinomycetes</taxon>
        <taxon>Micrococcales</taxon>
        <taxon>Jonesiaceae</taxon>
        <taxon>Flavimobilis</taxon>
    </lineage>
</organism>
<dbReference type="STRING" id="285351.SAMN04488035_0192"/>
<dbReference type="EMBL" id="FONZ01000001">
    <property type="protein sequence ID" value="SFE69611.1"/>
    <property type="molecule type" value="Genomic_DNA"/>
</dbReference>
<reference evidence="2" key="1">
    <citation type="submission" date="2016-10" db="EMBL/GenBank/DDBJ databases">
        <authorList>
            <person name="Varghese N."/>
            <person name="Submissions S."/>
        </authorList>
    </citation>
    <scope>NUCLEOTIDE SEQUENCE [LARGE SCALE GENOMIC DNA]</scope>
    <source>
        <strain evidence="2">DSM 19083</strain>
    </source>
</reference>
<keyword evidence="2" id="KW-1185">Reference proteome</keyword>
<sequence length="336" mass="34856">MTTPRPARTLGAYALEPTIDDARAVGEFYDGLRALEIDVIEHPLMATGHPSLKAAWQRRHLHDWQLVVTAIPRTMVRLSHAPGYGLASSDEDGRLAALADLADVRDLTLRLADEAGRPRVLAVEVHSAPAPTHGSARGVVGSAGAFARSLAEIATWDLAGAEIVIEHNDALVAEQEPAKGFFPLADEIAVARAVGGGPAGGAHPVVGVSVNWGRSAIEGRSASTPLAHTRAAAEAGVLRGIVFSGATDQHSAWGEPWDDGHIAPHGDDRALAASSASLLGLAQMRATLAAAGDAPLAFVGAKITTQPADADVATRLEVARATLALLEEATHPHPHA</sequence>
<evidence type="ECO:0000313" key="1">
    <source>
        <dbReference type="EMBL" id="SFE69611.1"/>
    </source>
</evidence>
<accession>A0A1I2CMS6</accession>
<dbReference type="InterPro" id="IPR032344">
    <property type="entry name" value="DUF4862"/>
</dbReference>
<dbReference type="RefSeq" id="WP_177191237.1">
    <property type="nucleotide sequence ID" value="NZ_BNAN01000001.1"/>
</dbReference>
<evidence type="ECO:0008006" key="3">
    <source>
        <dbReference type="Google" id="ProtNLM"/>
    </source>
</evidence>
<protein>
    <recommendedName>
        <fullName evidence="3">DUF4862 domain-containing protein</fullName>
    </recommendedName>
</protein>
<dbReference type="Proteomes" id="UP000198520">
    <property type="component" value="Unassembled WGS sequence"/>
</dbReference>
<dbReference type="Pfam" id="PF16154">
    <property type="entry name" value="DUF4862"/>
    <property type="match status" value="1"/>
</dbReference>
<name>A0A1I2CMS6_9MICO</name>
<dbReference type="AlphaFoldDB" id="A0A1I2CMS6"/>
<evidence type="ECO:0000313" key="2">
    <source>
        <dbReference type="Proteomes" id="UP000198520"/>
    </source>
</evidence>
<proteinExistence type="predicted"/>